<comment type="caution">
    <text evidence="2">The sequence shown here is derived from an EMBL/GenBank/DDBJ whole genome shotgun (WGS) entry which is preliminary data.</text>
</comment>
<evidence type="ECO:0000313" key="2">
    <source>
        <dbReference type="EMBL" id="KAK4300671.1"/>
    </source>
</evidence>
<evidence type="ECO:0000256" key="1">
    <source>
        <dbReference type="SAM" id="MobiDB-lite"/>
    </source>
</evidence>
<accession>A0AAE1P4M9</accession>
<feature type="compositionally biased region" description="Basic and acidic residues" evidence="1">
    <location>
        <begin position="20"/>
        <end position="43"/>
    </location>
</feature>
<dbReference type="EMBL" id="JAWZYT010003006">
    <property type="protein sequence ID" value="KAK4300671.1"/>
    <property type="molecule type" value="Genomic_DNA"/>
</dbReference>
<keyword evidence="3" id="KW-1185">Reference proteome</keyword>
<reference evidence="2" key="1">
    <citation type="submission" date="2023-11" db="EMBL/GenBank/DDBJ databases">
        <title>Genome assemblies of two species of porcelain crab, Petrolisthes cinctipes and Petrolisthes manimaculis (Anomura: Porcellanidae).</title>
        <authorList>
            <person name="Angst P."/>
        </authorList>
    </citation>
    <scope>NUCLEOTIDE SEQUENCE</scope>
    <source>
        <strain evidence="2">PB745_02</strain>
        <tissue evidence="2">Gill</tissue>
    </source>
</reference>
<protein>
    <submittedName>
        <fullName evidence="2">Uncharacterized protein</fullName>
    </submittedName>
</protein>
<proteinExistence type="predicted"/>
<sequence length="94" mass="10155">MAGNSWEEKGGNGSEGGLEGEWRKNGREGEEGRRERVQKERGMCGKGGRTVGEEGEGVVWGRRDMEEGSVTGRLPGTTTTTTTRHAENPTHQPG</sequence>
<name>A0AAE1P4M9_9EUCA</name>
<organism evidence="2 3">
    <name type="scientific">Petrolisthes manimaculis</name>
    <dbReference type="NCBI Taxonomy" id="1843537"/>
    <lineage>
        <taxon>Eukaryota</taxon>
        <taxon>Metazoa</taxon>
        <taxon>Ecdysozoa</taxon>
        <taxon>Arthropoda</taxon>
        <taxon>Crustacea</taxon>
        <taxon>Multicrustacea</taxon>
        <taxon>Malacostraca</taxon>
        <taxon>Eumalacostraca</taxon>
        <taxon>Eucarida</taxon>
        <taxon>Decapoda</taxon>
        <taxon>Pleocyemata</taxon>
        <taxon>Anomura</taxon>
        <taxon>Galatheoidea</taxon>
        <taxon>Porcellanidae</taxon>
        <taxon>Petrolisthes</taxon>
    </lineage>
</organism>
<feature type="region of interest" description="Disordered" evidence="1">
    <location>
        <begin position="1"/>
        <end position="94"/>
    </location>
</feature>
<feature type="compositionally biased region" description="Basic and acidic residues" evidence="1">
    <location>
        <begin position="1"/>
        <end position="10"/>
    </location>
</feature>
<evidence type="ECO:0000313" key="3">
    <source>
        <dbReference type="Proteomes" id="UP001292094"/>
    </source>
</evidence>
<gene>
    <name evidence="2" type="ORF">Pmani_027125</name>
</gene>
<dbReference type="AlphaFoldDB" id="A0AAE1P4M9"/>
<dbReference type="Proteomes" id="UP001292094">
    <property type="component" value="Unassembled WGS sequence"/>
</dbReference>